<keyword evidence="2" id="KW-1185">Reference proteome</keyword>
<proteinExistence type="predicted"/>
<evidence type="ECO:0008006" key="3">
    <source>
        <dbReference type="Google" id="ProtNLM"/>
    </source>
</evidence>
<comment type="caution">
    <text evidence="1">The sequence shown here is derived from an EMBL/GenBank/DDBJ whole genome shotgun (WGS) entry which is preliminary data.</text>
</comment>
<accession>A0ABP4WGI8</accession>
<protein>
    <recommendedName>
        <fullName evidence="3">VCBS repeat-containing protein</fullName>
    </recommendedName>
</protein>
<dbReference type="RefSeq" id="WP_344120077.1">
    <property type="nucleotide sequence ID" value="NZ_BAAAOA010000010.1"/>
</dbReference>
<dbReference type="InterPro" id="IPR028994">
    <property type="entry name" value="Integrin_alpha_N"/>
</dbReference>
<gene>
    <name evidence="1" type="ORF">GCM10009767_08350</name>
</gene>
<dbReference type="EMBL" id="BAAAOA010000010">
    <property type="protein sequence ID" value="GAA1751680.1"/>
    <property type="molecule type" value="Genomic_DNA"/>
</dbReference>
<dbReference type="SUPFAM" id="SSF69318">
    <property type="entry name" value="Integrin alpha N-terminal domain"/>
    <property type="match status" value="1"/>
</dbReference>
<name>A0ABP4WGI8_9MICC</name>
<evidence type="ECO:0000313" key="2">
    <source>
        <dbReference type="Proteomes" id="UP001501204"/>
    </source>
</evidence>
<dbReference type="Proteomes" id="UP001501204">
    <property type="component" value="Unassembled WGS sequence"/>
</dbReference>
<sequence>MAYSQGWASYSPVALKVADLGRALGWRGDRHLRTLADVNGDGIQDLIGFGNAGVLTARARANITFEAPFLQVPRFGYDDGWTEAGYPRLLGDTNGDGRLDIVGFGHSSTYVALLS</sequence>
<reference evidence="2" key="1">
    <citation type="journal article" date="2019" name="Int. J. Syst. Evol. Microbiol.">
        <title>The Global Catalogue of Microorganisms (GCM) 10K type strain sequencing project: providing services to taxonomists for standard genome sequencing and annotation.</title>
        <authorList>
            <consortium name="The Broad Institute Genomics Platform"/>
            <consortium name="The Broad Institute Genome Sequencing Center for Infectious Disease"/>
            <person name="Wu L."/>
            <person name="Ma J."/>
        </authorList>
    </citation>
    <scope>NUCLEOTIDE SEQUENCE [LARGE SCALE GENOMIC DNA]</scope>
    <source>
        <strain evidence="2">JCM 14735</strain>
    </source>
</reference>
<organism evidence="1 2">
    <name type="scientific">Kocuria aegyptia</name>
    <dbReference type="NCBI Taxonomy" id="330943"/>
    <lineage>
        <taxon>Bacteria</taxon>
        <taxon>Bacillati</taxon>
        <taxon>Actinomycetota</taxon>
        <taxon>Actinomycetes</taxon>
        <taxon>Micrococcales</taxon>
        <taxon>Micrococcaceae</taxon>
        <taxon>Kocuria</taxon>
    </lineage>
</organism>
<evidence type="ECO:0000313" key="1">
    <source>
        <dbReference type="EMBL" id="GAA1751680.1"/>
    </source>
</evidence>